<dbReference type="GO" id="GO:0004526">
    <property type="term" value="F:ribonuclease P activity"/>
    <property type="evidence" value="ECO:0007669"/>
    <property type="project" value="UniProtKB-EC"/>
</dbReference>
<evidence type="ECO:0000256" key="7">
    <source>
        <dbReference type="NCBIfam" id="TIGR00188"/>
    </source>
</evidence>
<sequence>MKIPGRIKKNSLFKKVYANGRYYAENSLVLYILKSDEDTNKVGYSVSKKIGNSVKRNRVKRLMRENFRKISCFIKTGYLIVFTARVKSSEASYYDIERDMMNAVRRARLLKEDVKR</sequence>
<dbReference type="Proteomes" id="UP001651880">
    <property type="component" value="Unassembled WGS sequence"/>
</dbReference>
<dbReference type="InterPro" id="IPR014721">
    <property type="entry name" value="Ribsml_uS5_D2-typ_fold_subgr"/>
</dbReference>
<dbReference type="InterPro" id="IPR000100">
    <property type="entry name" value="RNase_P"/>
</dbReference>
<dbReference type="Gene3D" id="3.30.230.10">
    <property type="match status" value="1"/>
</dbReference>
<accession>A0ABT1NN24</accession>
<evidence type="ECO:0000256" key="3">
    <source>
        <dbReference type="ARBA" id="ARBA00022759"/>
    </source>
</evidence>
<dbReference type="EC" id="3.1.26.5" evidence="6 7"/>
<dbReference type="Pfam" id="PF00825">
    <property type="entry name" value="Ribonuclease_P"/>
    <property type="match status" value="1"/>
</dbReference>
<evidence type="ECO:0000313" key="8">
    <source>
        <dbReference type="EMBL" id="MCQ1531681.1"/>
    </source>
</evidence>
<comment type="similarity">
    <text evidence="6">Belongs to the RnpA family.</text>
</comment>
<proteinExistence type="inferred from homology"/>
<keyword evidence="2 6" id="KW-0540">Nuclease</keyword>
<name>A0ABT1NN24_9FIRM</name>
<keyword evidence="3 6" id="KW-0255">Endonuclease</keyword>
<dbReference type="PANTHER" id="PTHR33992">
    <property type="entry name" value="RIBONUCLEASE P PROTEIN COMPONENT"/>
    <property type="match status" value="1"/>
</dbReference>
<dbReference type="SUPFAM" id="SSF54211">
    <property type="entry name" value="Ribosomal protein S5 domain 2-like"/>
    <property type="match status" value="1"/>
</dbReference>
<reference evidence="8 9" key="1">
    <citation type="submission" date="2021-10" db="EMBL/GenBank/DDBJ databases">
        <title>Lutispora strain m25 sp. nov., a thermophilic, non-spore-forming bacterium isolated from a lab-scale methanogenic bioreactor digesting anaerobic sludge.</title>
        <authorList>
            <person name="El Houari A."/>
            <person name="Mcdonald J."/>
        </authorList>
    </citation>
    <scope>NUCLEOTIDE SEQUENCE [LARGE SCALE GENOMIC DNA]</scope>
    <source>
        <strain evidence="9">m25</strain>
    </source>
</reference>
<dbReference type="EMBL" id="JAJEKE010000027">
    <property type="protein sequence ID" value="MCQ1531681.1"/>
    <property type="molecule type" value="Genomic_DNA"/>
</dbReference>
<keyword evidence="1 6" id="KW-0819">tRNA processing</keyword>
<comment type="function">
    <text evidence="6">RNaseP catalyzes the removal of the 5'-leader sequence from pre-tRNA to produce the mature 5'-terminus. It can also cleave other RNA substrates such as 4.5S RNA. The protein component plays an auxiliary but essential role in vivo by binding to the 5'-leader sequence and broadening the substrate specificity of the ribozyme.</text>
</comment>
<comment type="catalytic activity">
    <reaction evidence="6">
        <text>Endonucleolytic cleavage of RNA, removing 5'-extranucleotides from tRNA precursor.</text>
        <dbReference type="EC" id="3.1.26.5"/>
    </reaction>
</comment>
<dbReference type="InterPro" id="IPR020568">
    <property type="entry name" value="Ribosomal_Su5_D2-typ_SF"/>
</dbReference>
<evidence type="ECO:0000256" key="4">
    <source>
        <dbReference type="ARBA" id="ARBA00022801"/>
    </source>
</evidence>
<dbReference type="NCBIfam" id="TIGR00188">
    <property type="entry name" value="rnpA"/>
    <property type="match status" value="1"/>
</dbReference>
<comment type="subunit">
    <text evidence="6">Consists of a catalytic RNA component (M1 or rnpB) and a protein subunit.</text>
</comment>
<keyword evidence="4 6" id="KW-0378">Hydrolase</keyword>
<dbReference type="RefSeq" id="WP_255229240.1">
    <property type="nucleotide sequence ID" value="NZ_JAJEKE010000027.1"/>
</dbReference>
<evidence type="ECO:0000256" key="2">
    <source>
        <dbReference type="ARBA" id="ARBA00022722"/>
    </source>
</evidence>
<keyword evidence="5 6" id="KW-0694">RNA-binding</keyword>
<gene>
    <name evidence="6 8" type="primary">rnpA</name>
    <name evidence="8" type="ORF">LJD61_19370</name>
</gene>
<comment type="caution">
    <text evidence="8">The sequence shown here is derived from an EMBL/GenBank/DDBJ whole genome shotgun (WGS) entry which is preliminary data.</text>
</comment>
<dbReference type="PANTHER" id="PTHR33992:SF1">
    <property type="entry name" value="RIBONUCLEASE P PROTEIN COMPONENT"/>
    <property type="match status" value="1"/>
</dbReference>
<keyword evidence="9" id="KW-1185">Reference proteome</keyword>
<protein>
    <recommendedName>
        <fullName evidence="6 7">Ribonuclease P protein component</fullName>
        <shortName evidence="6">RNase P protein</shortName>
        <shortName evidence="6">RNaseP protein</shortName>
        <ecNumber evidence="6 7">3.1.26.5</ecNumber>
    </recommendedName>
    <alternativeName>
        <fullName evidence="6">Protein C5</fullName>
    </alternativeName>
</protein>
<evidence type="ECO:0000256" key="6">
    <source>
        <dbReference type="HAMAP-Rule" id="MF_00227"/>
    </source>
</evidence>
<organism evidence="8 9">
    <name type="scientific">Lutispora saccharofermentans</name>
    <dbReference type="NCBI Taxonomy" id="3024236"/>
    <lineage>
        <taxon>Bacteria</taxon>
        <taxon>Bacillati</taxon>
        <taxon>Bacillota</taxon>
        <taxon>Clostridia</taxon>
        <taxon>Lutisporales</taxon>
        <taxon>Lutisporaceae</taxon>
        <taxon>Lutispora</taxon>
    </lineage>
</organism>
<dbReference type="HAMAP" id="MF_00227">
    <property type="entry name" value="RNase_P"/>
    <property type="match status" value="1"/>
</dbReference>
<evidence type="ECO:0000256" key="5">
    <source>
        <dbReference type="ARBA" id="ARBA00022884"/>
    </source>
</evidence>
<evidence type="ECO:0000313" key="9">
    <source>
        <dbReference type="Proteomes" id="UP001651880"/>
    </source>
</evidence>
<evidence type="ECO:0000256" key="1">
    <source>
        <dbReference type="ARBA" id="ARBA00022694"/>
    </source>
</evidence>